<dbReference type="EMBL" id="JACWFH010000039">
    <property type="protein sequence ID" value="MBY0099573.1"/>
    <property type="molecule type" value="Genomic_DNA"/>
</dbReference>
<accession>A0ABS7KBD3</accession>
<gene>
    <name evidence="2" type="ORF">H0185_22795</name>
</gene>
<name>A0ABS7KBD3_9BACI</name>
<reference evidence="2 3" key="1">
    <citation type="submission" date="2020-07" db="EMBL/GenBank/DDBJ databases">
        <title>Fungal Genomes of the International Space Station.</title>
        <authorList>
            <person name="Seuylemezian A."/>
            <person name="Singh N.K."/>
            <person name="Wood J."/>
            <person name="Venkateswaran K."/>
        </authorList>
    </citation>
    <scope>NUCLEOTIDE SEQUENCE [LARGE SCALE GENOMIC DNA]</scope>
    <source>
        <strain evidence="2 3">PL-B2</strain>
    </source>
</reference>
<sequence>MKSKFEAYVEKIVSQTDCTNDEKDDLFEELMVHLELSREELMSQGMSENEAELKAMELFGIEEDIGGQIQQSIYPFRKELILTLSIGCILYTISLYLLSLFHDGNAYIGWLLVSMVVSTTFFLIALNQIPLLNRRRWLNTLFIIHIFTSLFGYSIVSALEHPAQLAIAIANWVIILLSLVLVYQTTIYESKSQKVLGKESKRLHQLNFILGMVTIGFFLFFIGAGLMLFGGFHPSMILTSLPLCVWICLYYGQMKFIQKHKRMAYFLAFVSIVINLSILLVVFYR</sequence>
<dbReference type="Proteomes" id="UP000769780">
    <property type="component" value="Unassembled WGS sequence"/>
</dbReference>
<feature type="transmembrane region" description="Helical" evidence="1">
    <location>
        <begin position="165"/>
        <end position="185"/>
    </location>
</feature>
<keyword evidence="3" id="KW-1185">Reference proteome</keyword>
<organism evidence="2 3">
    <name type="scientific">Mesobacillus maritimus</name>
    <dbReference type="NCBI Taxonomy" id="1643336"/>
    <lineage>
        <taxon>Bacteria</taxon>
        <taxon>Bacillati</taxon>
        <taxon>Bacillota</taxon>
        <taxon>Bacilli</taxon>
        <taxon>Bacillales</taxon>
        <taxon>Bacillaceae</taxon>
        <taxon>Mesobacillus</taxon>
    </lineage>
</organism>
<feature type="transmembrane region" description="Helical" evidence="1">
    <location>
        <begin position="138"/>
        <end position="159"/>
    </location>
</feature>
<feature type="transmembrane region" description="Helical" evidence="1">
    <location>
        <begin position="107"/>
        <end position="126"/>
    </location>
</feature>
<feature type="transmembrane region" description="Helical" evidence="1">
    <location>
        <begin position="206"/>
        <end position="229"/>
    </location>
</feature>
<keyword evidence="1" id="KW-1133">Transmembrane helix</keyword>
<proteinExistence type="predicted"/>
<evidence type="ECO:0008006" key="4">
    <source>
        <dbReference type="Google" id="ProtNLM"/>
    </source>
</evidence>
<evidence type="ECO:0000313" key="3">
    <source>
        <dbReference type="Proteomes" id="UP000769780"/>
    </source>
</evidence>
<evidence type="ECO:0000256" key="1">
    <source>
        <dbReference type="SAM" id="Phobius"/>
    </source>
</evidence>
<feature type="transmembrane region" description="Helical" evidence="1">
    <location>
        <begin position="264"/>
        <end position="284"/>
    </location>
</feature>
<keyword evidence="1" id="KW-0812">Transmembrane</keyword>
<dbReference type="InterPro" id="IPR047928">
    <property type="entry name" value="Perm_prefix_1"/>
</dbReference>
<comment type="caution">
    <text evidence="2">The sequence shown here is derived from an EMBL/GenBank/DDBJ whole genome shotgun (WGS) entry which is preliminary data.</text>
</comment>
<evidence type="ECO:0000313" key="2">
    <source>
        <dbReference type="EMBL" id="MBY0099573.1"/>
    </source>
</evidence>
<keyword evidence="1" id="KW-0472">Membrane</keyword>
<feature type="transmembrane region" description="Helical" evidence="1">
    <location>
        <begin position="80"/>
        <end position="101"/>
    </location>
</feature>
<protein>
    <recommendedName>
        <fullName evidence="4">DUF2157 domain-containing protein</fullName>
    </recommendedName>
</protein>
<dbReference type="RefSeq" id="WP_221875804.1">
    <property type="nucleotide sequence ID" value="NZ_JACWFH010000039.1"/>
</dbReference>
<feature type="transmembrane region" description="Helical" evidence="1">
    <location>
        <begin position="235"/>
        <end position="252"/>
    </location>
</feature>
<dbReference type="NCBIfam" id="NF038403">
    <property type="entry name" value="perm_prefix_1"/>
    <property type="match status" value="1"/>
</dbReference>